<keyword evidence="5" id="KW-0862">Zinc</keyword>
<organism evidence="9 10">
    <name type="scientific">Allacma fusca</name>
    <dbReference type="NCBI Taxonomy" id="39272"/>
    <lineage>
        <taxon>Eukaryota</taxon>
        <taxon>Metazoa</taxon>
        <taxon>Ecdysozoa</taxon>
        <taxon>Arthropoda</taxon>
        <taxon>Hexapoda</taxon>
        <taxon>Collembola</taxon>
        <taxon>Symphypleona</taxon>
        <taxon>Sminthuridae</taxon>
        <taxon>Allacma</taxon>
    </lineage>
</organism>
<keyword evidence="2" id="KW-0479">Metal-binding</keyword>
<feature type="compositionally biased region" description="Basic and acidic residues" evidence="7">
    <location>
        <begin position="90"/>
        <end position="100"/>
    </location>
</feature>
<comment type="caution">
    <text evidence="9">The sequence shown here is derived from an EMBL/GenBank/DDBJ whole genome shotgun (WGS) entry which is preliminary data.</text>
</comment>
<accession>A0A8J2JS75</accession>
<dbReference type="Proteomes" id="UP000708208">
    <property type="component" value="Unassembled WGS sequence"/>
</dbReference>
<evidence type="ECO:0000256" key="5">
    <source>
        <dbReference type="ARBA" id="ARBA00022833"/>
    </source>
</evidence>
<comment type="similarity">
    <text evidence="1">Belongs to the ZC2HC1 family.</text>
</comment>
<dbReference type="EMBL" id="CAJVCH010123197">
    <property type="protein sequence ID" value="CAG7725519.1"/>
    <property type="molecule type" value="Genomic_DNA"/>
</dbReference>
<dbReference type="PANTHER" id="PTHR13555">
    <property type="entry name" value="C2H2 ZINC FINGER CGI-62-RELATED"/>
    <property type="match status" value="1"/>
</dbReference>
<evidence type="ECO:0000313" key="10">
    <source>
        <dbReference type="Proteomes" id="UP000708208"/>
    </source>
</evidence>
<dbReference type="Pfam" id="PF13913">
    <property type="entry name" value="zf-C2HC_2"/>
    <property type="match status" value="2"/>
</dbReference>
<sequence length="180" mass="20027">MDNNSVGPQNEIPLAPRTTTNPLTGDDQFGSRFPEMTESIKLEKCIHCGRSFASNRIEIHTKVCAKRVQAPKRSVWDSSKQRLSGTDAEPFARKAKPVERPKSNWKKNHEDLIEAIRAARRAHAHIARGGAPADLPPPPPTTNPDYIQCPHCGRRFNEIAAAKHIPLCAKSTHNTIRLSE</sequence>
<keyword evidence="4 6" id="KW-0863">Zinc-finger</keyword>
<dbReference type="InterPro" id="IPR049899">
    <property type="entry name" value="Znf_C2HC_C3H"/>
</dbReference>
<dbReference type="InterPro" id="IPR026319">
    <property type="entry name" value="ZC2HC1A/B-like"/>
</dbReference>
<dbReference type="AlphaFoldDB" id="A0A8J2JS75"/>
<evidence type="ECO:0000256" key="3">
    <source>
        <dbReference type="ARBA" id="ARBA00022737"/>
    </source>
</evidence>
<evidence type="ECO:0000256" key="7">
    <source>
        <dbReference type="SAM" id="MobiDB-lite"/>
    </source>
</evidence>
<dbReference type="OrthoDB" id="10255185at2759"/>
<dbReference type="PANTHER" id="PTHR13555:SF25">
    <property type="entry name" value="ZINC FINGER C2HC DOMAIN-CONTAINING PROTEIN 1A"/>
    <property type="match status" value="1"/>
</dbReference>
<evidence type="ECO:0000256" key="6">
    <source>
        <dbReference type="PROSITE-ProRule" id="PRU01371"/>
    </source>
</evidence>
<reference evidence="9" key="1">
    <citation type="submission" date="2021-06" db="EMBL/GenBank/DDBJ databases">
        <authorList>
            <person name="Hodson N. C."/>
            <person name="Mongue J. A."/>
            <person name="Jaron S. K."/>
        </authorList>
    </citation>
    <scope>NUCLEOTIDE SEQUENCE</scope>
</reference>
<keyword evidence="10" id="KW-1185">Reference proteome</keyword>
<evidence type="ECO:0000256" key="2">
    <source>
        <dbReference type="ARBA" id="ARBA00022723"/>
    </source>
</evidence>
<feature type="domain" description="C2HC/C3H-type" evidence="8">
    <location>
        <begin position="41"/>
        <end position="70"/>
    </location>
</feature>
<proteinExistence type="inferred from homology"/>
<feature type="region of interest" description="Disordered" evidence="7">
    <location>
        <begin position="1"/>
        <end position="29"/>
    </location>
</feature>
<dbReference type="PROSITE" id="PS52027">
    <property type="entry name" value="ZF_C2HC_C3H"/>
    <property type="match status" value="2"/>
</dbReference>
<keyword evidence="3" id="KW-0677">Repeat</keyword>
<evidence type="ECO:0000256" key="4">
    <source>
        <dbReference type="ARBA" id="ARBA00022771"/>
    </source>
</evidence>
<protein>
    <recommendedName>
        <fullName evidence="8">C2HC/C3H-type domain-containing protein</fullName>
    </recommendedName>
</protein>
<evidence type="ECO:0000259" key="8">
    <source>
        <dbReference type="PROSITE" id="PS52027"/>
    </source>
</evidence>
<feature type="domain" description="C2HC/C3H-type" evidence="8">
    <location>
        <begin position="145"/>
        <end position="174"/>
    </location>
</feature>
<evidence type="ECO:0000256" key="1">
    <source>
        <dbReference type="ARBA" id="ARBA00010843"/>
    </source>
</evidence>
<feature type="region of interest" description="Disordered" evidence="7">
    <location>
        <begin position="76"/>
        <end position="100"/>
    </location>
</feature>
<dbReference type="GO" id="GO:0008270">
    <property type="term" value="F:zinc ion binding"/>
    <property type="evidence" value="ECO:0007669"/>
    <property type="project" value="UniProtKB-KW"/>
</dbReference>
<name>A0A8J2JS75_9HEXA</name>
<gene>
    <name evidence="9" type="ORF">AFUS01_LOCUS14474</name>
</gene>
<evidence type="ECO:0000313" key="9">
    <source>
        <dbReference type="EMBL" id="CAG7725519.1"/>
    </source>
</evidence>